<dbReference type="InterPro" id="IPR001269">
    <property type="entry name" value="DUS_fam"/>
</dbReference>
<evidence type="ECO:0000256" key="6">
    <source>
        <dbReference type="ARBA" id="ARBA00022694"/>
    </source>
</evidence>
<dbReference type="Pfam" id="PF01207">
    <property type="entry name" value="Dus"/>
    <property type="match status" value="1"/>
</dbReference>
<keyword evidence="3" id="KW-0820">tRNA-binding</keyword>
<evidence type="ECO:0000313" key="17">
    <source>
        <dbReference type="Proteomes" id="UP000185678"/>
    </source>
</evidence>
<dbReference type="InterPro" id="IPR004652">
    <property type="entry name" value="DusB-like"/>
</dbReference>
<gene>
    <name evidence="16" type="ORF">SAMN05421779_101767</name>
</gene>
<proteinExistence type="inferred from homology"/>
<dbReference type="InterPro" id="IPR018517">
    <property type="entry name" value="tRNA_hU_synthase_CS"/>
</dbReference>
<dbReference type="STRING" id="80876.SAMN05421779_101767"/>
<evidence type="ECO:0000256" key="11">
    <source>
        <dbReference type="ARBA" id="ARBA00048802"/>
    </source>
</evidence>
<keyword evidence="14" id="KW-0547">Nucleotide-binding</keyword>
<feature type="binding site" evidence="14">
    <location>
        <position position="72"/>
    </location>
    <ligand>
        <name>FMN</name>
        <dbReference type="ChEBI" id="CHEBI:58210"/>
    </ligand>
</feature>
<evidence type="ECO:0000256" key="13">
    <source>
        <dbReference type="PIRSR" id="PIRSR006621-1"/>
    </source>
</evidence>
<evidence type="ECO:0000256" key="7">
    <source>
        <dbReference type="ARBA" id="ARBA00022857"/>
    </source>
</evidence>
<evidence type="ECO:0000256" key="2">
    <source>
        <dbReference type="ARBA" id="ARBA00002790"/>
    </source>
</evidence>
<keyword evidence="6 12" id="KW-0819">tRNA processing</keyword>
<dbReference type="EC" id="1.3.1.-" evidence="12"/>
<accession>A0A1N7IYF8</accession>
<feature type="binding site" evidence="14">
    <location>
        <position position="141"/>
    </location>
    <ligand>
        <name>FMN</name>
        <dbReference type="ChEBI" id="CHEBI:58210"/>
    </ligand>
</feature>
<keyword evidence="17" id="KW-1185">Reference proteome</keyword>
<sequence length="328" mass="35189">MSLAIGSLTIENPVLLAPMSGVTDMPFRRLVKRYGAGLVYSEMIASSQMVRAHHDTLRMSTPCEEEFPMAVQLAGNEPWVMAEAARINVDRGAALIDINMGCPVKKVVKGFAGSALMRDERLAGQIMESVAKAVSVPVTVKMRLGWDNDALNAPALARIAEQSGMAMVTVHGRTRCQMYTGSADWSAVRAVREAMSLPLVVNGDIDSCAAAATALQASGADGVMVGRGSQGRPWLLGQIARFLASGEQPEDPPLAERAAVVQEHFDSLLEHYGSYKGLRVARKHVAWSVHGLTGANAFREAFNALEEPATARAALGDFFLLQQERLAA</sequence>
<dbReference type="OrthoDB" id="9783413at2"/>
<feature type="binding site" evidence="14">
    <location>
        <begin position="226"/>
        <end position="227"/>
    </location>
    <ligand>
        <name>FMN</name>
        <dbReference type="ChEBI" id="CHEBI:58210"/>
    </ligand>
</feature>
<evidence type="ECO:0000256" key="9">
    <source>
        <dbReference type="ARBA" id="ARBA00023002"/>
    </source>
</evidence>
<organism evidence="16 17">
    <name type="scientific">Insolitispirillum peregrinum</name>
    <dbReference type="NCBI Taxonomy" id="80876"/>
    <lineage>
        <taxon>Bacteria</taxon>
        <taxon>Pseudomonadati</taxon>
        <taxon>Pseudomonadota</taxon>
        <taxon>Alphaproteobacteria</taxon>
        <taxon>Rhodospirillales</taxon>
        <taxon>Novispirillaceae</taxon>
        <taxon>Insolitispirillum</taxon>
    </lineage>
</organism>
<comment type="function">
    <text evidence="2 12">Catalyzes the synthesis of 5,6-dihydrouridine (D), a modified base found in the D-loop of most tRNAs, via the reduction of the C5-C6 double bond in target uridines.</text>
</comment>
<comment type="cofactor">
    <cofactor evidence="1 12 14">
        <name>FMN</name>
        <dbReference type="ChEBI" id="CHEBI:58210"/>
    </cofactor>
</comment>
<dbReference type="Gene3D" id="3.20.20.70">
    <property type="entry name" value="Aldolase class I"/>
    <property type="match status" value="1"/>
</dbReference>
<reference evidence="16 17" key="1">
    <citation type="submission" date="2017-01" db="EMBL/GenBank/DDBJ databases">
        <authorList>
            <person name="Mah S.A."/>
            <person name="Swanson W.J."/>
            <person name="Moy G.W."/>
            <person name="Vacquier V.D."/>
        </authorList>
    </citation>
    <scope>NUCLEOTIDE SEQUENCE [LARGE SCALE GENOMIC DNA]</scope>
    <source>
        <strain evidence="16 17">DSM 11589</strain>
    </source>
</reference>
<dbReference type="PANTHER" id="PTHR45846">
    <property type="entry name" value="TRNA-DIHYDROURIDINE(47) SYNTHASE [NAD(P)(+)]-LIKE"/>
    <property type="match status" value="1"/>
</dbReference>
<dbReference type="PANTHER" id="PTHR45846:SF1">
    <property type="entry name" value="TRNA-DIHYDROURIDINE(47) SYNTHASE [NAD(P)(+)]-LIKE"/>
    <property type="match status" value="1"/>
</dbReference>
<keyword evidence="4 12" id="KW-0285">Flavoprotein</keyword>
<dbReference type="GO" id="GO:0000049">
    <property type="term" value="F:tRNA binding"/>
    <property type="evidence" value="ECO:0007669"/>
    <property type="project" value="UniProtKB-KW"/>
</dbReference>
<feature type="binding site" evidence="14">
    <location>
        <position position="171"/>
    </location>
    <ligand>
        <name>FMN</name>
        <dbReference type="ChEBI" id="CHEBI:58210"/>
    </ligand>
</feature>
<protein>
    <recommendedName>
        <fullName evidence="12">tRNA-dihydrouridine synthase</fullName>
        <ecNumber evidence="12">1.3.1.-</ecNumber>
    </recommendedName>
</protein>
<dbReference type="NCBIfam" id="TIGR00737">
    <property type="entry name" value="nifR3_yhdG"/>
    <property type="match status" value="1"/>
</dbReference>
<evidence type="ECO:0000256" key="14">
    <source>
        <dbReference type="PIRSR" id="PIRSR006621-2"/>
    </source>
</evidence>
<evidence type="ECO:0000313" key="16">
    <source>
        <dbReference type="EMBL" id="SIS42148.1"/>
    </source>
</evidence>
<evidence type="ECO:0000256" key="3">
    <source>
        <dbReference type="ARBA" id="ARBA00022555"/>
    </source>
</evidence>
<dbReference type="AlphaFoldDB" id="A0A1N7IYF8"/>
<keyword evidence="9 12" id="KW-0560">Oxidoreductase</keyword>
<name>A0A1N7IYF8_9PROT</name>
<dbReference type="RefSeq" id="WP_076398811.1">
    <property type="nucleotide sequence ID" value="NZ_FTOA01000001.1"/>
</dbReference>
<keyword evidence="8" id="KW-0694">RNA-binding</keyword>
<keyword evidence="5 12" id="KW-0288">FMN</keyword>
<dbReference type="CDD" id="cd02801">
    <property type="entry name" value="DUS_like_FMN"/>
    <property type="match status" value="1"/>
</dbReference>
<dbReference type="Gene3D" id="1.10.1200.80">
    <property type="entry name" value="Putative flavin oxidoreducatase, domain 2"/>
    <property type="match status" value="1"/>
</dbReference>
<feature type="active site" description="Proton donor" evidence="13">
    <location>
        <position position="102"/>
    </location>
</feature>
<dbReference type="EMBL" id="FTOA01000001">
    <property type="protein sequence ID" value="SIS42148.1"/>
    <property type="molecule type" value="Genomic_DNA"/>
</dbReference>
<dbReference type="Proteomes" id="UP000185678">
    <property type="component" value="Unassembled WGS sequence"/>
</dbReference>
<comment type="catalytic activity">
    <reaction evidence="11">
        <text>a 5,6-dihydrouridine in tRNA + NAD(+) = a uridine in tRNA + NADH + H(+)</text>
        <dbReference type="Rhea" id="RHEA:54452"/>
        <dbReference type="Rhea" id="RHEA-COMP:13339"/>
        <dbReference type="Rhea" id="RHEA-COMP:13887"/>
        <dbReference type="ChEBI" id="CHEBI:15378"/>
        <dbReference type="ChEBI" id="CHEBI:57540"/>
        <dbReference type="ChEBI" id="CHEBI:57945"/>
        <dbReference type="ChEBI" id="CHEBI:65315"/>
        <dbReference type="ChEBI" id="CHEBI:74443"/>
    </reaction>
</comment>
<dbReference type="SUPFAM" id="SSF51395">
    <property type="entry name" value="FMN-linked oxidoreductases"/>
    <property type="match status" value="1"/>
</dbReference>
<evidence type="ECO:0000256" key="5">
    <source>
        <dbReference type="ARBA" id="ARBA00022643"/>
    </source>
</evidence>
<dbReference type="PIRSF" id="PIRSF006621">
    <property type="entry name" value="Dus"/>
    <property type="match status" value="1"/>
</dbReference>
<dbReference type="InterPro" id="IPR013785">
    <property type="entry name" value="Aldolase_TIM"/>
</dbReference>
<evidence type="ECO:0000256" key="1">
    <source>
        <dbReference type="ARBA" id="ARBA00001917"/>
    </source>
</evidence>
<dbReference type="GO" id="GO:0050660">
    <property type="term" value="F:flavin adenine dinucleotide binding"/>
    <property type="evidence" value="ECO:0007669"/>
    <property type="project" value="InterPro"/>
</dbReference>
<keyword evidence="7" id="KW-0521">NADP</keyword>
<dbReference type="GO" id="GO:0017150">
    <property type="term" value="F:tRNA dihydrouridine synthase activity"/>
    <property type="evidence" value="ECO:0007669"/>
    <property type="project" value="InterPro"/>
</dbReference>
<dbReference type="InterPro" id="IPR035587">
    <property type="entry name" value="DUS-like_FMN-bd"/>
</dbReference>
<dbReference type="PROSITE" id="PS01136">
    <property type="entry name" value="UPF0034"/>
    <property type="match status" value="1"/>
</dbReference>
<evidence type="ECO:0000256" key="8">
    <source>
        <dbReference type="ARBA" id="ARBA00022884"/>
    </source>
</evidence>
<dbReference type="InterPro" id="IPR024036">
    <property type="entry name" value="tRNA-dHydroUridine_Synthase_C"/>
</dbReference>
<evidence type="ECO:0000256" key="12">
    <source>
        <dbReference type="PIRNR" id="PIRNR006621"/>
    </source>
</evidence>
<comment type="similarity">
    <text evidence="12">Belongs to the dus family.</text>
</comment>
<evidence type="ECO:0000256" key="4">
    <source>
        <dbReference type="ARBA" id="ARBA00022630"/>
    </source>
</evidence>
<evidence type="ECO:0000259" key="15">
    <source>
        <dbReference type="Pfam" id="PF01207"/>
    </source>
</evidence>
<feature type="domain" description="DUS-like FMN-binding" evidence="15">
    <location>
        <begin position="15"/>
        <end position="315"/>
    </location>
</feature>
<evidence type="ECO:0000256" key="10">
    <source>
        <dbReference type="ARBA" id="ARBA00048205"/>
    </source>
</evidence>
<comment type="catalytic activity">
    <reaction evidence="10">
        <text>a 5,6-dihydrouridine in tRNA + NADP(+) = a uridine in tRNA + NADPH + H(+)</text>
        <dbReference type="Rhea" id="RHEA:23624"/>
        <dbReference type="Rhea" id="RHEA-COMP:13339"/>
        <dbReference type="Rhea" id="RHEA-COMP:13887"/>
        <dbReference type="ChEBI" id="CHEBI:15378"/>
        <dbReference type="ChEBI" id="CHEBI:57783"/>
        <dbReference type="ChEBI" id="CHEBI:58349"/>
        <dbReference type="ChEBI" id="CHEBI:65315"/>
        <dbReference type="ChEBI" id="CHEBI:74443"/>
    </reaction>
</comment>